<organism evidence="3 4">
    <name type="scientific">Coilia grayii</name>
    <name type="common">Gray's grenadier anchovy</name>
    <dbReference type="NCBI Taxonomy" id="363190"/>
    <lineage>
        <taxon>Eukaryota</taxon>
        <taxon>Metazoa</taxon>
        <taxon>Chordata</taxon>
        <taxon>Craniata</taxon>
        <taxon>Vertebrata</taxon>
        <taxon>Euteleostomi</taxon>
        <taxon>Actinopterygii</taxon>
        <taxon>Neopterygii</taxon>
        <taxon>Teleostei</taxon>
        <taxon>Clupei</taxon>
        <taxon>Clupeiformes</taxon>
        <taxon>Clupeoidei</taxon>
        <taxon>Engraulidae</taxon>
        <taxon>Coilinae</taxon>
        <taxon>Coilia</taxon>
    </lineage>
</organism>
<dbReference type="InterPro" id="IPR006578">
    <property type="entry name" value="MADF-dom"/>
</dbReference>
<dbReference type="PROSITE" id="PS51029">
    <property type="entry name" value="MADF"/>
    <property type="match status" value="1"/>
</dbReference>
<dbReference type="EMBL" id="JBHFQA010000013">
    <property type="protein sequence ID" value="KAL2088611.1"/>
    <property type="molecule type" value="Genomic_DNA"/>
</dbReference>
<reference evidence="3 4" key="1">
    <citation type="submission" date="2024-09" db="EMBL/GenBank/DDBJ databases">
        <title>A chromosome-level genome assembly of Gray's grenadier anchovy, Coilia grayii.</title>
        <authorList>
            <person name="Fu Z."/>
        </authorList>
    </citation>
    <scope>NUCLEOTIDE SEQUENCE [LARGE SCALE GENOMIC DNA]</scope>
    <source>
        <strain evidence="3">G4</strain>
        <tissue evidence="3">Muscle</tissue>
    </source>
</reference>
<dbReference type="SMART" id="SM00595">
    <property type="entry name" value="MADF"/>
    <property type="match status" value="1"/>
</dbReference>
<dbReference type="PANTHER" id="PTHR12243">
    <property type="entry name" value="MADF DOMAIN TRANSCRIPTION FACTOR"/>
    <property type="match status" value="1"/>
</dbReference>
<dbReference type="AlphaFoldDB" id="A0ABD1JPS9"/>
<keyword evidence="4" id="KW-1185">Reference proteome</keyword>
<dbReference type="Proteomes" id="UP001591681">
    <property type="component" value="Unassembled WGS sequence"/>
</dbReference>
<feature type="compositionally biased region" description="Acidic residues" evidence="1">
    <location>
        <begin position="96"/>
        <end position="118"/>
    </location>
</feature>
<feature type="region of interest" description="Disordered" evidence="1">
    <location>
        <begin position="91"/>
        <end position="147"/>
    </location>
</feature>
<evidence type="ECO:0000313" key="3">
    <source>
        <dbReference type="EMBL" id="KAL2088611.1"/>
    </source>
</evidence>
<proteinExistence type="predicted"/>
<evidence type="ECO:0000259" key="2">
    <source>
        <dbReference type="PROSITE" id="PS51029"/>
    </source>
</evidence>
<protein>
    <recommendedName>
        <fullName evidence="2">MADF domain-containing protein</fullName>
    </recommendedName>
</protein>
<feature type="compositionally biased region" description="Basic residues" evidence="1">
    <location>
        <begin position="136"/>
        <end position="147"/>
    </location>
</feature>
<gene>
    <name evidence="3" type="ORF">ACEWY4_015510</name>
</gene>
<sequence length="314" mass="34442">MWQQYPSLYDVSAREYHDRAKKEKCWQDIALALGQPVVDLQTKAASLRTQYGKLLRPKPSGTGYSVSTPRQQWIERSLGFLRPFMTHRASQTTLNLDDDQMSEVIEDDEEPEAEEPSEPSESSTNPSPPLPVQEHRGRKGKATKQKAKACDLEAEKVEILRAVSQSMIASKEDANEAFGRQLVCELKQVSGKEATYSVVLREPALAPDCCGFDSSKPLQPRSGPDLALIQRLSSEAQTHVGVNVVKTCPHCAGVFREAIAALMADLKGLSYSAFGCWYRGVELLAPSQSASGIKSEQDPGECLSFITGVVIRAG</sequence>
<dbReference type="Pfam" id="PF10545">
    <property type="entry name" value="MADF_DNA_bdg"/>
    <property type="match status" value="1"/>
</dbReference>
<evidence type="ECO:0000313" key="4">
    <source>
        <dbReference type="Proteomes" id="UP001591681"/>
    </source>
</evidence>
<comment type="caution">
    <text evidence="3">The sequence shown here is derived from an EMBL/GenBank/DDBJ whole genome shotgun (WGS) entry which is preliminary data.</text>
</comment>
<accession>A0ABD1JPS9</accession>
<dbReference type="PANTHER" id="PTHR12243:SF67">
    <property type="entry name" value="COREPRESSOR OF PANGOLIN, ISOFORM A-RELATED"/>
    <property type="match status" value="1"/>
</dbReference>
<dbReference type="InterPro" id="IPR039353">
    <property type="entry name" value="TF_Adf1"/>
</dbReference>
<feature type="domain" description="MADF" evidence="2">
    <location>
        <begin position="1"/>
        <end position="86"/>
    </location>
</feature>
<evidence type="ECO:0000256" key="1">
    <source>
        <dbReference type="SAM" id="MobiDB-lite"/>
    </source>
</evidence>
<name>A0ABD1JPS9_9TELE</name>